<evidence type="ECO:0000313" key="2">
    <source>
        <dbReference type="EMBL" id="KAK0740797.1"/>
    </source>
</evidence>
<name>A0AA40EK69_9PEZI</name>
<reference evidence="2" key="1">
    <citation type="submission" date="2023-06" db="EMBL/GenBank/DDBJ databases">
        <title>Genome-scale phylogeny and comparative genomics of the fungal order Sordariales.</title>
        <authorList>
            <consortium name="Lawrence Berkeley National Laboratory"/>
            <person name="Hensen N."/>
            <person name="Bonometti L."/>
            <person name="Westerberg I."/>
            <person name="Brannstrom I.O."/>
            <person name="Guillou S."/>
            <person name="Cros-Aarteil S."/>
            <person name="Calhoun S."/>
            <person name="Haridas S."/>
            <person name="Kuo A."/>
            <person name="Mondo S."/>
            <person name="Pangilinan J."/>
            <person name="Riley R."/>
            <person name="LaButti K."/>
            <person name="Andreopoulos B."/>
            <person name="Lipzen A."/>
            <person name="Chen C."/>
            <person name="Yanf M."/>
            <person name="Daum C."/>
            <person name="Ng V."/>
            <person name="Clum A."/>
            <person name="Steindorff A."/>
            <person name="Ohm R."/>
            <person name="Martin F."/>
            <person name="Silar P."/>
            <person name="Natvig D."/>
            <person name="Lalanne C."/>
            <person name="Gautier V."/>
            <person name="Ament-velasquez S.L."/>
            <person name="Kruys A."/>
            <person name="Hutchinson M.I."/>
            <person name="Powell A.J."/>
            <person name="Barry K."/>
            <person name="Miller A.N."/>
            <person name="Grigoriev I.V."/>
            <person name="Debuchy R."/>
            <person name="Gladieux P."/>
            <person name="Thoren M.H."/>
            <person name="Johannesson H."/>
        </authorList>
    </citation>
    <scope>NUCLEOTIDE SEQUENCE</scope>
    <source>
        <strain evidence="2">SMH3187-1</strain>
    </source>
</reference>
<comment type="caution">
    <text evidence="2">The sequence shown here is derived from an EMBL/GenBank/DDBJ whole genome shotgun (WGS) entry which is preliminary data.</text>
</comment>
<evidence type="ECO:0000313" key="3">
    <source>
        <dbReference type="Proteomes" id="UP001172155"/>
    </source>
</evidence>
<proteinExistence type="predicted"/>
<gene>
    <name evidence="2" type="ORF">B0T18DRAFT_216334</name>
</gene>
<dbReference type="AlphaFoldDB" id="A0AA40EK69"/>
<protein>
    <submittedName>
        <fullName evidence="2">Uncharacterized protein</fullName>
    </submittedName>
</protein>
<evidence type="ECO:0000256" key="1">
    <source>
        <dbReference type="SAM" id="MobiDB-lite"/>
    </source>
</evidence>
<feature type="compositionally biased region" description="Low complexity" evidence="1">
    <location>
        <begin position="180"/>
        <end position="192"/>
    </location>
</feature>
<dbReference type="Proteomes" id="UP001172155">
    <property type="component" value="Unassembled WGS sequence"/>
</dbReference>
<accession>A0AA40EK69</accession>
<sequence>MSSTTCAARLRTLPGARFVPERSSFIICGLSLARQMKYPFHDSWPKISSLMISPQLPGRSAARAAFGPSCHVIDRRRQIPPSQPQIQIERFVGARDQASGLSRLSPFQKAKSNRASSPIVPASPLLKHLTICKTRGPSFQVVPSSLSDQFQCHMPQRRQRHLQQCRAPPTPALPPRSRSRAPAPHRVARPAPAEKNLRPCSLCCHIAHPVGPPIALPRPSALLRQ</sequence>
<feature type="region of interest" description="Disordered" evidence="1">
    <location>
        <begin position="155"/>
        <end position="192"/>
    </location>
</feature>
<organism evidence="2 3">
    <name type="scientific">Schizothecium vesticola</name>
    <dbReference type="NCBI Taxonomy" id="314040"/>
    <lineage>
        <taxon>Eukaryota</taxon>
        <taxon>Fungi</taxon>
        <taxon>Dikarya</taxon>
        <taxon>Ascomycota</taxon>
        <taxon>Pezizomycotina</taxon>
        <taxon>Sordariomycetes</taxon>
        <taxon>Sordariomycetidae</taxon>
        <taxon>Sordariales</taxon>
        <taxon>Schizotheciaceae</taxon>
        <taxon>Schizothecium</taxon>
    </lineage>
</organism>
<keyword evidence="3" id="KW-1185">Reference proteome</keyword>
<dbReference type="EMBL" id="JAUKUD010000006">
    <property type="protein sequence ID" value="KAK0740797.1"/>
    <property type="molecule type" value="Genomic_DNA"/>
</dbReference>